<dbReference type="PANTHER" id="PTHR46268">
    <property type="entry name" value="STRESS RESPONSE PROTEIN NHAX"/>
    <property type="match status" value="1"/>
</dbReference>
<dbReference type="RefSeq" id="WP_345160305.1">
    <property type="nucleotide sequence ID" value="NZ_BAABHC010000016.1"/>
</dbReference>
<evidence type="ECO:0000259" key="2">
    <source>
        <dbReference type="Pfam" id="PF00582"/>
    </source>
</evidence>
<reference evidence="4" key="1">
    <citation type="journal article" date="2019" name="Int. J. Syst. Evol. Microbiol.">
        <title>The Global Catalogue of Microorganisms (GCM) 10K type strain sequencing project: providing services to taxonomists for standard genome sequencing and annotation.</title>
        <authorList>
            <consortium name="The Broad Institute Genomics Platform"/>
            <consortium name="The Broad Institute Genome Sequencing Center for Infectious Disease"/>
            <person name="Wu L."/>
            <person name="Ma J."/>
        </authorList>
    </citation>
    <scope>NUCLEOTIDE SEQUENCE [LARGE SCALE GENOMIC DNA]</scope>
    <source>
        <strain evidence="4">JCM 17926</strain>
    </source>
</reference>
<evidence type="ECO:0000313" key="3">
    <source>
        <dbReference type="EMBL" id="GAA4436922.1"/>
    </source>
</evidence>
<dbReference type="Pfam" id="PF00582">
    <property type="entry name" value="Usp"/>
    <property type="match status" value="2"/>
</dbReference>
<name>A0ABP8LVQ4_9BACT</name>
<sequence>MKTILIPVDYSPNSKSALLYALKMAHKADLKVVVFHSFYYMVSPPAAYDIPSFIPDLEREKSKELEQYVRETRDALQEDVVITYKHLKNDVQRVNAKPAQLRSVFHTSQVSRTHRDNYPAHVTCVAKLGSVYDQIMIAAEAYGADMIVMGMQGKGALGQAVIGSTTISVMRNSRVPVLGVPLNMMFNDSETVVFASDLRQQPNKLMLNKLRDYVRTFCPKLEVLHIDKEHDLKAVQQKAKDALEIIDRQLYDLDYKVILQQRVDVAAGIQAYVQEHRADLLVLGPQKHSLLEKLLNKSVTSRIVANSVCPLLALPVPKTGNQDIAAEELEHVRD</sequence>
<accession>A0ABP8LVQ4</accession>
<dbReference type="Gene3D" id="3.40.50.620">
    <property type="entry name" value="HUPs"/>
    <property type="match status" value="2"/>
</dbReference>
<evidence type="ECO:0000313" key="4">
    <source>
        <dbReference type="Proteomes" id="UP001500552"/>
    </source>
</evidence>
<feature type="domain" description="UspA" evidence="2">
    <location>
        <begin position="1"/>
        <end position="180"/>
    </location>
</feature>
<protein>
    <recommendedName>
        <fullName evidence="2">UspA domain-containing protein</fullName>
    </recommendedName>
</protein>
<comment type="caution">
    <text evidence="3">The sequence shown here is derived from an EMBL/GenBank/DDBJ whole genome shotgun (WGS) entry which is preliminary data.</text>
</comment>
<dbReference type="InterPro" id="IPR006015">
    <property type="entry name" value="Universal_stress_UspA"/>
</dbReference>
<dbReference type="InterPro" id="IPR014729">
    <property type="entry name" value="Rossmann-like_a/b/a_fold"/>
</dbReference>
<dbReference type="PANTHER" id="PTHR46268:SF6">
    <property type="entry name" value="UNIVERSAL STRESS PROTEIN UP12"/>
    <property type="match status" value="1"/>
</dbReference>
<dbReference type="EMBL" id="BAABHC010000016">
    <property type="protein sequence ID" value="GAA4436922.1"/>
    <property type="molecule type" value="Genomic_DNA"/>
</dbReference>
<evidence type="ECO:0000256" key="1">
    <source>
        <dbReference type="ARBA" id="ARBA00008791"/>
    </source>
</evidence>
<proteinExistence type="inferred from homology"/>
<gene>
    <name evidence="3" type="ORF">GCM10023188_30540</name>
</gene>
<dbReference type="Proteomes" id="UP001500552">
    <property type="component" value="Unassembled WGS sequence"/>
</dbReference>
<comment type="similarity">
    <text evidence="1">Belongs to the universal stress protein A family.</text>
</comment>
<feature type="domain" description="UspA" evidence="2">
    <location>
        <begin position="257"/>
        <end position="314"/>
    </location>
</feature>
<dbReference type="InterPro" id="IPR006016">
    <property type="entry name" value="UspA"/>
</dbReference>
<organism evidence="3 4">
    <name type="scientific">Pontibacter saemangeumensis</name>
    <dbReference type="NCBI Taxonomy" id="1084525"/>
    <lineage>
        <taxon>Bacteria</taxon>
        <taxon>Pseudomonadati</taxon>
        <taxon>Bacteroidota</taxon>
        <taxon>Cytophagia</taxon>
        <taxon>Cytophagales</taxon>
        <taxon>Hymenobacteraceae</taxon>
        <taxon>Pontibacter</taxon>
    </lineage>
</organism>
<dbReference type="PRINTS" id="PR01438">
    <property type="entry name" value="UNVRSLSTRESS"/>
</dbReference>
<dbReference type="SUPFAM" id="SSF52402">
    <property type="entry name" value="Adenine nucleotide alpha hydrolases-like"/>
    <property type="match status" value="2"/>
</dbReference>
<dbReference type="CDD" id="cd00293">
    <property type="entry name" value="USP-like"/>
    <property type="match status" value="2"/>
</dbReference>
<keyword evidence="4" id="KW-1185">Reference proteome</keyword>